<name>A0A6H0KRR9_9BACE</name>
<dbReference type="GO" id="GO:0016874">
    <property type="term" value="F:ligase activity"/>
    <property type="evidence" value="ECO:0007669"/>
    <property type="project" value="UniProtKB-KW"/>
</dbReference>
<sequence length="445" mass="50302">MTNNRNITFHLLLAAQFALIAAGMFANIKTGLFSTAVILLLTIICLIQLSNDERTDWKPGQNTMTWLFLVWLMYYVLEALNPNNVMAAWNINLAPYALIPLICAFVVPVVVRTKKDIELLLIIWSVFVLIFTLKGYWQKNHGFSSKDLYFLYALGGARTHIIWSGIRYFSCFSDAANYGVHATMAAVTFAISAFFVDSKWKRLYFLFIAFCGIYGMGISGTRSAMGVLMGGMLMITIIAKNWKALLAGIAISIGVFCFFYFTNIGSGNQYIHKMRSSFHPTEDASYMVRVENRQRMKELMARKPIGYGIGLSKAGNFNSKEQMPYPPDSWLVGVWVETGIVGLILYLAIHGVLFAWCSWILMFKVRNKSVRGLVAAWLCMAAGFFIAAYVNDVMQYPNQLPIYIGFALCFAAPHIDKRLSEEKEKEAREKKEEELVSTQETDEQP</sequence>
<organism evidence="8 9">
    <name type="scientific">Bacteroides faecium</name>
    <dbReference type="NCBI Taxonomy" id="2715212"/>
    <lineage>
        <taxon>Bacteria</taxon>
        <taxon>Pseudomonadati</taxon>
        <taxon>Bacteroidota</taxon>
        <taxon>Bacteroidia</taxon>
        <taxon>Bacteroidales</taxon>
        <taxon>Bacteroidaceae</taxon>
        <taxon>Bacteroides</taxon>
    </lineage>
</organism>
<dbReference type="KEGG" id="bfc:BacF7301_16930"/>
<dbReference type="InterPro" id="IPR007016">
    <property type="entry name" value="O-antigen_ligase-rel_domated"/>
</dbReference>
<feature type="transmembrane region" description="Helical" evidence="6">
    <location>
        <begin position="202"/>
        <end position="221"/>
    </location>
</feature>
<feature type="transmembrane region" description="Helical" evidence="6">
    <location>
        <begin position="340"/>
        <end position="361"/>
    </location>
</feature>
<feature type="transmembrane region" description="Helical" evidence="6">
    <location>
        <begin position="373"/>
        <end position="390"/>
    </location>
</feature>
<feature type="transmembrane region" description="Helical" evidence="6">
    <location>
        <begin position="32"/>
        <end position="51"/>
    </location>
</feature>
<keyword evidence="4 6" id="KW-0472">Membrane</keyword>
<accession>A0A6H0KRR9</accession>
<dbReference type="Proteomes" id="UP000501780">
    <property type="component" value="Chromosome"/>
</dbReference>
<evidence type="ECO:0000259" key="7">
    <source>
        <dbReference type="Pfam" id="PF04932"/>
    </source>
</evidence>
<feature type="transmembrane region" description="Helical" evidence="6">
    <location>
        <begin position="7"/>
        <end position="26"/>
    </location>
</feature>
<evidence type="ECO:0000256" key="3">
    <source>
        <dbReference type="ARBA" id="ARBA00022989"/>
    </source>
</evidence>
<evidence type="ECO:0000313" key="8">
    <source>
        <dbReference type="EMBL" id="QIU95731.1"/>
    </source>
</evidence>
<feature type="transmembrane region" description="Helical" evidence="6">
    <location>
        <begin position="93"/>
        <end position="111"/>
    </location>
</feature>
<feature type="compositionally biased region" description="Basic and acidic residues" evidence="5">
    <location>
        <begin position="421"/>
        <end position="434"/>
    </location>
</feature>
<feature type="transmembrane region" description="Helical" evidence="6">
    <location>
        <begin position="118"/>
        <end position="137"/>
    </location>
</feature>
<feature type="transmembrane region" description="Helical" evidence="6">
    <location>
        <begin position="178"/>
        <end position="196"/>
    </location>
</feature>
<evidence type="ECO:0000256" key="4">
    <source>
        <dbReference type="ARBA" id="ARBA00023136"/>
    </source>
</evidence>
<comment type="subcellular location">
    <subcellularLocation>
        <location evidence="1">Membrane</location>
        <topology evidence="1">Multi-pass membrane protein</topology>
    </subcellularLocation>
</comment>
<dbReference type="AlphaFoldDB" id="A0A6H0KRR9"/>
<feature type="domain" description="O-antigen ligase-related" evidence="7">
    <location>
        <begin position="208"/>
        <end position="347"/>
    </location>
</feature>
<keyword evidence="2 6" id="KW-0812">Transmembrane</keyword>
<gene>
    <name evidence="8" type="ORF">BacF7301_16930</name>
</gene>
<feature type="transmembrane region" description="Helical" evidence="6">
    <location>
        <begin position="63"/>
        <end position="81"/>
    </location>
</feature>
<protein>
    <submittedName>
        <fullName evidence="8">O-antigen ligase family protein</fullName>
    </submittedName>
</protein>
<proteinExistence type="predicted"/>
<dbReference type="EMBL" id="CP050831">
    <property type="protein sequence ID" value="QIU95731.1"/>
    <property type="molecule type" value="Genomic_DNA"/>
</dbReference>
<reference evidence="8 9" key="1">
    <citation type="submission" date="2020-03" db="EMBL/GenBank/DDBJ databases">
        <title>Genomic analysis of Bacteroides faecium CBA7301.</title>
        <authorList>
            <person name="Kim J."/>
            <person name="Roh S.W."/>
        </authorList>
    </citation>
    <scope>NUCLEOTIDE SEQUENCE [LARGE SCALE GENOMIC DNA]</scope>
    <source>
        <strain evidence="8 9">CBA7301</strain>
    </source>
</reference>
<dbReference type="InterPro" id="IPR051533">
    <property type="entry name" value="WaaL-like"/>
</dbReference>
<keyword evidence="3 6" id="KW-1133">Transmembrane helix</keyword>
<evidence type="ECO:0000256" key="6">
    <source>
        <dbReference type="SAM" id="Phobius"/>
    </source>
</evidence>
<dbReference type="PANTHER" id="PTHR37422">
    <property type="entry name" value="TEICHURONIC ACID BIOSYNTHESIS PROTEIN TUAE"/>
    <property type="match status" value="1"/>
</dbReference>
<feature type="region of interest" description="Disordered" evidence="5">
    <location>
        <begin position="421"/>
        <end position="445"/>
    </location>
</feature>
<evidence type="ECO:0000256" key="5">
    <source>
        <dbReference type="SAM" id="MobiDB-lite"/>
    </source>
</evidence>
<evidence type="ECO:0000313" key="9">
    <source>
        <dbReference type="Proteomes" id="UP000501780"/>
    </source>
</evidence>
<dbReference type="RefSeq" id="WP_167964633.1">
    <property type="nucleotide sequence ID" value="NZ_CP050831.1"/>
</dbReference>
<dbReference type="Pfam" id="PF04932">
    <property type="entry name" value="Wzy_C"/>
    <property type="match status" value="1"/>
</dbReference>
<evidence type="ECO:0000256" key="2">
    <source>
        <dbReference type="ARBA" id="ARBA00022692"/>
    </source>
</evidence>
<keyword evidence="8" id="KW-0436">Ligase</keyword>
<keyword evidence="9" id="KW-1185">Reference proteome</keyword>
<evidence type="ECO:0000256" key="1">
    <source>
        <dbReference type="ARBA" id="ARBA00004141"/>
    </source>
</evidence>
<feature type="transmembrane region" description="Helical" evidence="6">
    <location>
        <begin position="242"/>
        <end position="261"/>
    </location>
</feature>
<dbReference type="PANTHER" id="PTHR37422:SF13">
    <property type="entry name" value="LIPOPOLYSACCHARIDE BIOSYNTHESIS PROTEIN PA4999-RELATED"/>
    <property type="match status" value="1"/>
</dbReference>
<dbReference type="GO" id="GO:0016020">
    <property type="term" value="C:membrane"/>
    <property type="evidence" value="ECO:0007669"/>
    <property type="project" value="UniProtKB-SubCell"/>
</dbReference>